<evidence type="ECO:0000256" key="1">
    <source>
        <dbReference type="ARBA" id="ARBA00004496"/>
    </source>
</evidence>
<proteinExistence type="inferred from homology"/>
<dbReference type="Pfam" id="PF14011">
    <property type="entry name" value="ESX-1_EspG"/>
    <property type="match status" value="1"/>
</dbReference>
<dbReference type="EMBL" id="SLXQ01000003">
    <property type="protein sequence ID" value="TCP54162.1"/>
    <property type="molecule type" value="Genomic_DNA"/>
</dbReference>
<reference evidence="5 6" key="1">
    <citation type="submission" date="2019-03" db="EMBL/GenBank/DDBJ databases">
        <title>Genomic Encyclopedia of Type Strains, Phase IV (KMG-IV): sequencing the most valuable type-strain genomes for metagenomic binning, comparative biology and taxonomic classification.</title>
        <authorList>
            <person name="Goeker M."/>
        </authorList>
    </citation>
    <scope>NUCLEOTIDE SEQUENCE [LARGE SCALE GENOMIC DNA]</scope>
    <source>
        <strain evidence="5 6">DSM 45765</strain>
    </source>
</reference>
<comment type="subcellular location">
    <subcellularLocation>
        <location evidence="1">Cytoplasm</location>
    </subcellularLocation>
</comment>
<keyword evidence="3" id="KW-0963">Cytoplasm</keyword>
<sequence length="251" mass="26531">MGYQFELSTAGLDILAEDLGFTGTRFPFEIRSVGATLDERAGIREALWQQLNSIGLARGYRLEPEVEQGLRLYGHASMEAVLVAGGTDGFRLRARAGAGREAAVLAVGAGEQLRFELLRSTEVAAALVRLLPAAPAGSGQPVTVPVGGPPSPASPEDQQTMLVGVRPTASQTAVRAAQELFASPRPRYGQFSVSGAGAAAEVLPWFDTASGRYLAVTGSDGMGQETVTYQPVDGHRLLRELNQRVTAILEP</sequence>
<gene>
    <name evidence="5" type="ORF">EV191_103203</name>
</gene>
<accession>A0A4R2QVQ5</accession>
<evidence type="ECO:0000256" key="2">
    <source>
        <dbReference type="ARBA" id="ARBA00006411"/>
    </source>
</evidence>
<keyword evidence="6" id="KW-1185">Reference proteome</keyword>
<evidence type="ECO:0000256" key="3">
    <source>
        <dbReference type="ARBA" id="ARBA00022490"/>
    </source>
</evidence>
<comment type="caution">
    <text evidence="5">The sequence shown here is derived from an EMBL/GenBank/DDBJ whole genome shotgun (WGS) entry which is preliminary data.</text>
</comment>
<evidence type="ECO:0000313" key="5">
    <source>
        <dbReference type="EMBL" id="TCP54162.1"/>
    </source>
</evidence>
<evidence type="ECO:0000256" key="4">
    <source>
        <dbReference type="ARBA" id="ARBA00023186"/>
    </source>
</evidence>
<dbReference type="AlphaFoldDB" id="A0A4R2QVQ5"/>
<comment type="similarity">
    <text evidence="2">Belongs to the EspG family.</text>
</comment>
<keyword evidence="4" id="KW-0143">Chaperone</keyword>
<dbReference type="InterPro" id="IPR025734">
    <property type="entry name" value="EspG"/>
</dbReference>
<organism evidence="5 6">
    <name type="scientific">Tamaricihabitans halophyticus</name>
    <dbReference type="NCBI Taxonomy" id="1262583"/>
    <lineage>
        <taxon>Bacteria</taxon>
        <taxon>Bacillati</taxon>
        <taxon>Actinomycetota</taxon>
        <taxon>Actinomycetes</taxon>
        <taxon>Pseudonocardiales</taxon>
        <taxon>Pseudonocardiaceae</taxon>
        <taxon>Tamaricihabitans</taxon>
    </lineage>
</organism>
<protein>
    <submittedName>
        <fullName evidence="5">ESAT-6 protein secretion system EspG family protein</fullName>
    </submittedName>
</protein>
<dbReference type="RefSeq" id="WP_165912919.1">
    <property type="nucleotide sequence ID" value="NZ_SLXQ01000003.1"/>
</dbReference>
<dbReference type="Proteomes" id="UP000294911">
    <property type="component" value="Unassembled WGS sequence"/>
</dbReference>
<evidence type="ECO:0000313" key="6">
    <source>
        <dbReference type="Proteomes" id="UP000294911"/>
    </source>
</evidence>
<name>A0A4R2QVQ5_9PSEU</name>